<organism evidence="1 2">
    <name type="scientific">Helianthus annuus</name>
    <name type="common">Common sunflower</name>
    <dbReference type="NCBI Taxonomy" id="4232"/>
    <lineage>
        <taxon>Eukaryota</taxon>
        <taxon>Viridiplantae</taxon>
        <taxon>Streptophyta</taxon>
        <taxon>Embryophyta</taxon>
        <taxon>Tracheophyta</taxon>
        <taxon>Spermatophyta</taxon>
        <taxon>Magnoliopsida</taxon>
        <taxon>eudicotyledons</taxon>
        <taxon>Gunneridae</taxon>
        <taxon>Pentapetalae</taxon>
        <taxon>asterids</taxon>
        <taxon>campanulids</taxon>
        <taxon>Asterales</taxon>
        <taxon>Asteraceae</taxon>
        <taxon>Asteroideae</taxon>
        <taxon>Heliantheae alliance</taxon>
        <taxon>Heliantheae</taxon>
        <taxon>Helianthus</taxon>
    </lineage>
</organism>
<dbReference type="Proteomes" id="UP000215914">
    <property type="component" value="Unassembled WGS sequence"/>
</dbReference>
<dbReference type="EMBL" id="MNCJ02000325">
    <property type="protein sequence ID" value="KAF5785898.1"/>
    <property type="molecule type" value="Genomic_DNA"/>
</dbReference>
<comment type="caution">
    <text evidence="1">The sequence shown here is derived from an EMBL/GenBank/DDBJ whole genome shotgun (WGS) entry which is preliminary data.</text>
</comment>
<protein>
    <submittedName>
        <fullName evidence="1">Uncharacterized protein</fullName>
    </submittedName>
</protein>
<gene>
    <name evidence="1" type="ORF">HanXRQr2_Chr10g0434211</name>
</gene>
<evidence type="ECO:0000313" key="1">
    <source>
        <dbReference type="EMBL" id="KAF5785898.1"/>
    </source>
</evidence>
<proteinExistence type="predicted"/>
<accession>A0A9K3HW28</accession>
<keyword evidence="2" id="KW-1185">Reference proteome</keyword>
<evidence type="ECO:0000313" key="2">
    <source>
        <dbReference type="Proteomes" id="UP000215914"/>
    </source>
</evidence>
<reference evidence="1" key="1">
    <citation type="journal article" date="2017" name="Nature">
        <title>The sunflower genome provides insights into oil metabolism, flowering and Asterid evolution.</title>
        <authorList>
            <person name="Badouin H."/>
            <person name="Gouzy J."/>
            <person name="Grassa C.J."/>
            <person name="Murat F."/>
            <person name="Staton S.E."/>
            <person name="Cottret L."/>
            <person name="Lelandais-Briere C."/>
            <person name="Owens G.L."/>
            <person name="Carrere S."/>
            <person name="Mayjonade B."/>
            <person name="Legrand L."/>
            <person name="Gill N."/>
            <person name="Kane N.C."/>
            <person name="Bowers J.E."/>
            <person name="Hubner S."/>
            <person name="Bellec A."/>
            <person name="Berard A."/>
            <person name="Berges H."/>
            <person name="Blanchet N."/>
            <person name="Boniface M.C."/>
            <person name="Brunel D."/>
            <person name="Catrice O."/>
            <person name="Chaidir N."/>
            <person name="Claudel C."/>
            <person name="Donnadieu C."/>
            <person name="Faraut T."/>
            <person name="Fievet G."/>
            <person name="Helmstetter N."/>
            <person name="King M."/>
            <person name="Knapp S.J."/>
            <person name="Lai Z."/>
            <person name="Le Paslier M.C."/>
            <person name="Lippi Y."/>
            <person name="Lorenzon L."/>
            <person name="Mandel J.R."/>
            <person name="Marage G."/>
            <person name="Marchand G."/>
            <person name="Marquand E."/>
            <person name="Bret-Mestries E."/>
            <person name="Morien E."/>
            <person name="Nambeesan S."/>
            <person name="Nguyen T."/>
            <person name="Pegot-Espagnet P."/>
            <person name="Pouilly N."/>
            <person name="Raftis F."/>
            <person name="Sallet E."/>
            <person name="Schiex T."/>
            <person name="Thomas J."/>
            <person name="Vandecasteele C."/>
            <person name="Vares D."/>
            <person name="Vear F."/>
            <person name="Vautrin S."/>
            <person name="Crespi M."/>
            <person name="Mangin B."/>
            <person name="Burke J.M."/>
            <person name="Salse J."/>
            <person name="Munos S."/>
            <person name="Vincourt P."/>
            <person name="Rieseberg L.H."/>
            <person name="Langlade N.B."/>
        </authorList>
    </citation>
    <scope>NUCLEOTIDE SEQUENCE</scope>
    <source>
        <tissue evidence="1">Leaves</tissue>
    </source>
</reference>
<sequence>MPSILSSTSEYSCLNFSMLSSDVSQYPRPLASKNVCSNFLKEFGLVFISRQNCKLRM</sequence>
<dbReference type="Gramene" id="mRNA:HanXRQr2_Chr10g0434211">
    <property type="protein sequence ID" value="mRNA:HanXRQr2_Chr10g0434211"/>
    <property type="gene ID" value="HanXRQr2_Chr10g0434211"/>
</dbReference>
<reference evidence="1" key="2">
    <citation type="submission" date="2020-06" db="EMBL/GenBank/DDBJ databases">
        <title>Helianthus annuus Genome sequencing and assembly Release 2.</title>
        <authorList>
            <person name="Gouzy J."/>
            <person name="Langlade N."/>
            <person name="Munos S."/>
        </authorList>
    </citation>
    <scope>NUCLEOTIDE SEQUENCE</scope>
    <source>
        <tissue evidence="1">Leaves</tissue>
    </source>
</reference>
<name>A0A9K3HW28_HELAN</name>
<dbReference type="AlphaFoldDB" id="A0A9K3HW28"/>